<name>A0A7J0GD83_9ERIC</name>
<keyword evidence="1" id="KW-0732">Signal</keyword>
<proteinExistence type="predicted"/>
<dbReference type="AlphaFoldDB" id="A0A7J0GD83"/>
<organism evidence="2 3">
    <name type="scientific">Actinidia rufa</name>
    <dbReference type="NCBI Taxonomy" id="165716"/>
    <lineage>
        <taxon>Eukaryota</taxon>
        <taxon>Viridiplantae</taxon>
        <taxon>Streptophyta</taxon>
        <taxon>Embryophyta</taxon>
        <taxon>Tracheophyta</taxon>
        <taxon>Spermatophyta</taxon>
        <taxon>Magnoliopsida</taxon>
        <taxon>eudicotyledons</taxon>
        <taxon>Gunneridae</taxon>
        <taxon>Pentapetalae</taxon>
        <taxon>asterids</taxon>
        <taxon>Ericales</taxon>
        <taxon>Actinidiaceae</taxon>
        <taxon>Actinidia</taxon>
    </lineage>
</organism>
<accession>A0A7J0GD83</accession>
<keyword evidence="3" id="KW-1185">Reference proteome</keyword>
<dbReference type="EMBL" id="BJWL01000020">
    <property type="protein sequence ID" value="GFZ08648.1"/>
    <property type="molecule type" value="Genomic_DNA"/>
</dbReference>
<feature type="signal peptide" evidence="1">
    <location>
        <begin position="1"/>
        <end position="22"/>
    </location>
</feature>
<comment type="caution">
    <text evidence="2">The sequence shown here is derived from an EMBL/GenBank/DDBJ whole genome shotgun (WGS) entry which is preliminary data.</text>
</comment>
<gene>
    <name evidence="2" type="ORF">Acr_20g0004560</name>
</gene>
<reference evidence="2 3" key="1">
    <citation type="submission" date="2019-07" db="EMBL/GenBank/DDBJ databases">
        <title>De Novo Assembly of kiwifruit Actinidia rufa.</title>
        <authorList>
            <person name="Sugita-Konishi S."/>
            <person name="Sato K."/>
            <person name="Mori E."/>
            <person name="Abe Y."/>
            <person name="Kisaki G."/>
            <person name="Hamano K."/>
            <person name="Suezawa K."/>
            <person name="Otani M."/>
            <person name="Fukuda T."/>
            <person name="Manabe T."/>
            <person name="Gomi K."/>
            <person name="Tabuchi M."/>
            <person name="Akimitsu K."/>
            <person name="Kataoka I."/>
        </authorList>
    </citation>
    <scope>NUCLEOTIDE SEQUENCE [LARGE SCALE GENOMIC DNA]</scope>
    <source>
        <strain evidence="3">cv. Fuchu</strain>
    </source>
</reference>
<sequence length="93" mass="10727">MAASRLLLFSIFLTLIFAKITAEVETNEEDALEPQSPLKIELEQLNSKISLLDDKVLRVNGVWQRLMVAWCGLEEEDEEEMSKRRGLPLHKRC</sequence>
<protein>
    <submittedName>
        <fullName evidence="2">Uncharacterized protein</fullName>
    </submittedName>
</protein>
<evidence type="ECO:0000313" key="2">
    <source>
        <dbReference type="EMBL" id="GFZ08648.1"/>
    </source>
</evidence>
<dbReference type="Proteomes" id="UP000585474">
    <property type="component" value="Unassembled WGS sequence"/>
</dbReference>
<evidence type="ECO:0000256" key="1">
    <source>
        <dbReference type="SAM" id="SignalP"/>
    </source>
</evidence>
<feature type="chain" id="PRO_5029901386" evidence="1">
    <location>
        <begin position="23"/>
        <end position="93"/>
    </location>
</feature>
<evidence type="ECO:0000313" key="3">
    <source>
        <dbReference type="Proteomes" id="UP000585474"/>
    </source>
</evidence>